<dbReference type="RefSeq" id="WP_008295209.1">
    <property type="nucleotide sequence ID" value="NZ_CM002299.1"/>
</dbReference>
<name>A4AE35_9GAMM</name>
<dbReference type="EMBL" id="AAOA02000001">
    <property type="protein sequence ID" value="EAQ95727.1"/>
    <property type="molecule type" value="Genomic_DNA"/>
</dbReference>
<organism evidence="1 2">
    <name type="scientific">Congregibacter litoralis KT71</name>
    <dbReference type="NCBI Taxonomy" id="314285"/>
    <lineage>
        <taxon>Bacteria</taxon>
        <taxon>Pseudomonadati</taxon>
        <taxon>Pseudomonadota</taxon>
        <taxon>Gammaproteobacteria</taxon>
        <taxon>Cellvibrionales</taxon>
        <taxon>Halieaceae</taxon>
        <taxon>Congregibacter</taxon>
    </lineage>
</organism>
<keyword evidence="2" id="KW-1185">Reference proteome</keyword>
<evidence type="ECO:0000313" key="1">
    <source>
        <dbReference type="EMBL" id="EAQ95727.1"/>
    </source>
</evidence>
<reference evidence="1 2" key="2">
    <citation type="journal article" date="2009" name="PLoS ONE">
        <title>The photosynthetic apparatus and its regulation in the aerobic gammaproteobacterium Congregibacter litoralis gen. nov., sp. nov.</title>
        <authorList>
            <person name="Spring S."/>
            <person name="Lunsdorf H."/>
            <person name="Fuchs B.M."/>
            <person name="Tindall B.J."/>
        </authorList>
    </citation>
    <scope>NUCLEOTIDE SEQUENCE [LARGE SCALE GENOMIC DNA]</scope>
    <source>
        <strain evidence="1">KT71</strain>
    </source>
</reference>
<protein>
    <submittedName>
        <fullName evidence="1">Uncharacterized protein</fullName>
    </submittedName>
</protein>
<dbReference type="HOGENOM" id="CLU_349417_0_0_6"/>
<dbReference type="AlphaFoldDB" id="A4AE35"/>
<comment type="caution">
    <text evidence="1">The sequence shown here is derived from an EMBL/GenBank/DDBJ whole genome shotgun (WGS) entry which is preliminary data.</text>
</comment>
<gene>
    <name evidence="1" type="ORF">KT71_13864</name>
</gene>
<dbReference type="SUPFAM" id="SSF55486">
    <property type="entry name" value="Metalloproteases ('zincins'), catalytic domain"/>
    <property type="match status" value="1"/>
</dbReference>
<sequence>MLFKYDGTGKRWLIATVFAVLQLPIATSVAAIESDELAFSILIDKEPTSEIYDFVDQEQLSADQTPLGVVVVNTEVIGIRLGMVPTVEDDDSAGKFMPATGALSLFGDQFTLIFGEPIIAKTTFDPNFDLRNYPAMLEGRDGYANFTFNTDLTRFVATIATDDGAYKLISEEKSGSFMEAAVFWSPSTKDGRSANVLHADKEISTNYTAAQLEAENARYNLISHLSPNKHRFFRTGQSVFFRLVGGDLGLWDLSAIEGASSDDISRYLVELSAISGADGDELFSHINVRGSQAEGYTVYFSQVFRGVPIRAQNLIQVDAVTGKVRAVMASIYPVKFLENLGGGVMLDETEAKALAGQALEDTLESHELEKFALEDVRPDMWLVQDGKDSLVMEFSYRMPTGGTILIRSDGVVTFREDKKFAVANTLFRDTCRFVSSRTPELCPSAQSPHVYRENAPNTRQCLGGSNCNATHRLVFDVLREAIVEWAVGNGSNCCASAGGGDNRIGAVIDTDPNVFGPSYSSDNSVIYLPGNTSSDEEVIGHEFGHAAVSGINQPFFVTNGGVGFDMQEGFADALAGLMSLRRGYDSSSHVLFNRTATVTNIDMTVPRRFYEAYGNASRARQVVGNFFYRLSQQPGVSRNQQSEVIFRAIAFLSPTGGQLGSSSFDTDDFIAAVEDASSHNSSLESAVDTVVNQMDTDPISTFNIIFRNATCLGGIGSVELGVGFASGAPLYYLTASNSNVSGLSDDPFDWYSTTVNPNQYYLFNRLQTTYYRGLACRVIGPNPFGPGNAYACNFSGSTGTRINSCI</sequence>
<dbReference type="Proteomes" id="UP000019205">
    <property type="component" value="Chromosome"/>
</dbReference>
<evidence type="ECO:0000313" key="2">
    <source>
        <dbReference type="Proteomes" id="UP000019205"/>
    </source>
</evidence>
<proteinExistence type="predicted"/>
<reference evidence="1 2" key="1">
    <citation type="journal article" date="2007" name="Proc. Natl. Acad. Sci. U.S.A.">
        <title>Characterization of a marine gammaproteobacterium capable of aerobic anoxygenic photosynthesis.</title>
        <authorList>
            <person name="Fuchs B.M."/>
            <person name="Spring S."/>
            <person name="Teeling H."/>
            <person name="Quast C."/>
            <person name="Wulf J."/>
            <person name="Schattenhofer M."/>
            <person name="Yan S."/>
            <person name="Ferriera S."/>
            <person name="Johnson J."/>
            <person name="Glockner F.O."/>
            <person name="Amann R."/>
        </authorList>
    </citation>
    <scope>NUCLEOTIDE SEQUENCE [LARGE SCALE GENOMIC DNA]</scope>
    <source>
        <strain evidence="1">KT71</strain>
    </source>
</reference>
<accession>A4AE35</accession>